<dbReference type="InterPro" id="IPR045584">
    <property type="entry name" value="Pilin-like"/>
</dbReference>
<name>A0A923HKT3_9BURK</name>
<keyword evidence="3" id="KW-1133">Transmembrane helix</keyword>
<dbReference type="InterPro" id="IPR012902">
    <property type="entry name" value="N_methyl_site"/>
</dbReference>
<protein>
    <submittedName>
        <fullName evidence="4">Prepilin-type N-terminal cleavage/methylation domain-containing protein</fullName>
    </submittedName>
</protein>
<dbReference type="Proteomes" id="UP000634011">
    <property type="component" value="Unassembled WGS sequence"/>
</dbReference>
<keyword evidence="3" id="KW-0812">Transmembrane</keyword>
<dbReference type="PROSITE" id="PS00409">
    <property type="entry name" value="PROKAR_NTER_METHYL"/>
    <property type="match status" value="1"/>
</dbReference>
<proteinExistence type="inferred from homology"/>
<comment type="caution">
    <text evidence="4">The sequence shown here is derived from an EMBL/GenBank/DDBJ whole genome shotgun (WGS) entry which is preliminary data.</text>
</comment>
<dbReference type="Gene3D" id="3.30.700.10">
    <property type="entry name" value="Glycoprotein, Type 4 Pilin"/>
    <property type="match status" value="1"/>
</dbReference>
<dbReference type="Pfam" id="PF16732">
    <property type="entry name" value="ComP_DUS"/>
    <property type="match status" value="1"/>
</dbReference>
<dbReference type="GO" id="GO:0043683">
    <property type="term" value="P:type IV pilus assembly"/>
    <property type="evidence" value="ECO:0007669"/>
    <property type="project" value="InterPro"/>
</dbReference>
<evidence type="ECO:0000313" key="4">
    <source>
        <dbReference type="EMBL" id="MBC3863522.1"/>
    </source>
</evidence>
<dbReference type="AlphaFoldDB" id="A0A923HKT3"/>
<dbReference type="GO" id="GO:0015627">
    <property type="term" value="C:type II protein secretion system complex"/>
    <property type="evidence" value="ECO:0007669"/>
    <property type="project" value="InterPro"/>
</dbReference>
<feature type="transmembrane region" description="Helical" evidence="3">
    <location>
        <begin position="6"/>
        <end position="26"/>
    </location>
</feature>
<sequence>MKQSGFTLIEVMITVAIIGILAAIALPSYSRYVARSKVADAIGNLSNAKSGMEQFFQDNGTYLSGANCGAGTPASTDGFDFGCTATATTYSVTMTGSGSVSAYKYSIDNFGTKATLASPFGTSTTCWLISSTNC</sequence>
<dbReference type="InterPro" id="IPR000983">
    <property type="entry name" value="Bac_GSPG_pilin"/>
</dbReference>
<evidence type="ECO:0000256" key="1">
    <source>
        <dbReference type="ARBA" id="ARBA00005233"/>
    </source>
</evidence>
<dbReference type="GO" id="GO:0015628">
    <property type="term" value="P:protein secretion by the type II secretion system"/>
    <property type="evidence" value="ECO:0007669"/>
    <property type="project" value="InterPro"/>
</dbReference>
<organism evidence="4 5">
    <name type="scientific">Undibacterium jejuense</name>
    <dbReference type="NCBI Taxonomy" id="1344949"/>
    <lineage>
        <taxon>Bacteria</taxon>
        <taxon>Pseudomonadati</taxon>
        <taxon>Pseudomonadota</taxon>
        <taxon>Betaproteobacteria</taxon>
        <taxon>Burkholderiales</taxon>
        <taxon>Oxalobacteraceae</taxon>
        <taxon>Undibacterium</taxon>
    </lineage>
</organism>
<dbReference type="Pfam" id="PF07963">
    <property type="entry name" value="N_methyl"/>
    <property type="match status" value="1"/>
</dbReference>
<dbReference type="NCBIfam" id="TIGR02532">
    <property type="entry name" value="IV_pilin_GFxxxE"/>
    <property type="match status" value="1"/>
</dbReference>
<accession>A0A923HKT3</accession>
<dbReference type="SUPFAM" id="SSF54523">
    <property type="entry name" value="Pili subunits"/>
    <property type="match status" value="1"/>
</dbReference>
<reference evidence="4" key="1">
    <citation type="submission" date="2020-08" db="EMBL/GenBank/DDBJ databases">
        <title>Novel species isolated from subtropical streams in China.</title>
        <authorList>
            <person name="Lu H."/>
        </authorList>
    </citation>
    <scope>NUCLEOTIDE SEQUENCE</scope>
    <source>
        <strain evidence="4">KACC 12607</strain>
    </source>
</reference>
<keyword evidence="5" id="KW-1185">Reference proteome</keyword>
<dbReference type="EMBL" id="JACOFV010000015">
    <property type="protein sequence ID" value="MBC3863522.1"/>
    <property type="molecule type" value="Genomic_DNA"/>
</dbReference>
<dbReference type="PANTHER" id="PTHR30093:SF34">
    <property type="entry name" value="PREPILIN PEPTIDASE-DEPENDENT PROTEIN D"/>
    <property type="match status" value="1"/>
</dbReference>
<comment type="similarity">
    <text evidence="1">Belongs to the N-Me-Phe pilin family.</text>
</comment>
<evidence type="ECO:0000256" key="2">
    <source>
        <dbReference type="ARBA" id="ARBA00022481"/>
    </source>
</evidence>
<dbReference type="PANTHER" id="PTHR30093">
    <property type="entry name" value="GENERAL SECRETION PATHWAY PROTEIN G"/>
    <property type="match status" value="1"/>
</dbReference>
<dbReference type="PRINTS" id="PR00813">
    <property type="entry name" value="BCTERIALGSPG"/>
</dbReference>
<evidence type="ECO:0000313" key="5">
    <source>
        <dbReference type="Proteomes" id="UP000634011"/>
    </source>
</evidence>
<dbReference type="InterPro" id="IPR031982">
    <property type="entry name" value="PilE-like"/>
</dbReference>
<keyword evidence="2" id="KW-0488">Methylation</keyword>
<gene>
    <name evidence="4" type="ORF">H8K32_15560</name>
</gene>
<evidence type="ECO:0000256" key="3">
    <source>
        <dbReference type="SAM" id="Phobius"/>
    </source>
</evidence>
<keyword evidence="3" id="KW-0472">Membrane</keyword>
<dbReference type="RefSeq" id="WP_186913467.1">
    <property type="nucleotide sequence ID" value="NZ_JACOFV010000015.1"/>
</dbReference>